<sequence>MPLQYGYLHGTFGLPYGGYCIRPQSLEDVVLQADNEHKQMFCVIGRYSEVAEWLEHNQHMILNQSAMEATFTHELVVELYTQSSALSRAIWGLKGIDVQLIIRIARTWDRKRHDEGSQFHPLLKIIVPSGISMPEIREELDCAEPYKLRDATHNKSLLNTVLSRTASRNTSSSYPKRSSGPLSPPALPAYERREQLPPSYFD</sequence>
<protein>
    <submittedName>
        <fullName evidence="2">Uncharacterized protein</fullName>
    </submittedName>
</protein>
<dbReference type="Proteomes" id="UP001140094">
    <property type="component" value="Unassembled WGS sequence"/>
</dbReference>
<reference evidence="2" key="1">
    <citation type="submission" date="2022-07" db="EMBL/GenBank/DDBJ databases">
        <title>Phylogenomic reconstructions and comparative analyses of Kickxellomycotina fungi.</title>
        <authorList>
            <person name="Reynolds N.K."/>
            <person name="Stajich J.E."/>
            <person name="Barry K."/>
            <person name="Grigoriev I.V."/>
            <person name="Crous P."/>
            <person name="Smith M.E."/>
        </authorList>
    </citation>
    <scope>NUCLEOTIDE SEQUENCE</scope>
    <source>
        <strain evidence="2">NRRL 1565</strain>
    </source>
</reference>
<gene>
    <name evidence="2" type="ORF">H4R20_003551</name>
</gene>
<dbReference type="AlphaFoldDB" id="A0A9W8LRA6"/>
<accession>A0A9W8LRA6</accession>
<evidence type="ECO:0000313" key="2">
    <source>
        <dbReference type="EMBL" id="KAJ2801754.1"/>
    </source>
</evidence>
<keyword evidence="3" id="KW-1185">Reference proteome</keyword>
<feature type="compositionally biased region" description="Polar residues" evidence="1">
    <location>
        <begin position="166"/>
        <end position="176"/>
    </location>
</feature>
<proteinExistence type="predicted"/>
<comment type="caution">
    <text evidence="2">The sequence shown here is derived from an EMBL/GenBank/DDBJ whole genome shotgun (WGS) entry which is preliminary data.</text>
</comment>
<feature type="region of interest" description="Disordered" evidence="1">
    <location>
        <begin position="166"/>
        <end position="202"/>
    </location>
</feature>
<dbReference type="OrthoDB" id="5512401at2759"/>
<evidence type="ECO:0000256" key="1">
    <source>
        <dbReference type="SAM" id="MobiDB-lite"/>
    </source>
</evidence>
<organism evidence="2 3">
    <name type="scientific">Coemansia guatemalensis</name>
    <dbReference type="NCBI Taxonomy" id="2761395"/>
    <lineage>
        <taxon>Eukaryota</taxon>
        <taxon>Fungi</taxon>
        <taxon>Fungi incertae sedis</taxon>
        <taxon>Zoopagomycota</taxon>
        <taxon>Kickxellomycotina</taxon>
        <taxon>Kickxellomycetes</taxon>
        <taxon>Kickxellales</taxon>
        <taxon>Kickxellaceae</taxon>
        <taxon>Coemansia</taxon>
    </lineage>
</organism>
<evidence type="ECO:0000313" key="3">
    <source>
        <dbReference type="Proteomes" id="UP001140094"/>
    </source>
</evidence>
<dbReference type="EMBL" id="JANBUO010000762">
    <property type="protein sequence ID" value="KAJ2801754.1"/>
    <property type="molecule type" value="Genomic_DNA"/>
</dbReference>
<name>A0A9W8LRA6_9FUNG</name>